<dbReference type="InterPro" id="IPR011826">
    <property type="entry name" value="HAcnase/IPMdehydase_lsu_prok"/>
</dbReference>
<comment type="cofactor">
    <cofactor evidence="6">
        <name>[4Fe-4S] cluster</name>
        <dbReference type="ChEBI" id="CHEBI:49883"/>
    </cofactor>
    <text evidence="6">Binds 1 [4Fe-4S] cluster per subunit.</text>
</comment>
<organism evidence="8 9">
    <name type="scientific">Candidatus Amunia macphersoniae</name>
    <dbReference type="NCBI Taxonomy" id="3127014"/>
    <lineage>
        <taxon>Bacteria</taxon>
        <taxon>Bacillati</taxon>
        <taxon>Candidatus Dormiibacterota</taxon>
        <taxon>Candidatus Dormibacteria</taxon>
        <taxon>Candidatus Aeolococcales</taxon>
        <taxon>Candidatus Aeolococcaceae</taxon>
        <taxon>Candidatus Amunia</taxon>
    </lineage>
</organism>
<feature type="domain" description="Aconitase/3-isopropylmalate dehydratase large subunit alpha/beta/alpha" evidence="7">
    <location>
        <begin position="25"/>
        <end position="230"/>
    </location>
</feature>
<keyword evidence="6" id="KW-0432">Leucine biosynthesis</keyword>
<dbReference type="PRINTS" id="PR00415">
    <property type="entry name" value="ACONITASE"/>
</dbReference>
<dbReference type="PANTHER" id="PTHR43822:SF2">
    <property type="entry name" value="HOMOACONITASE, MITOCHONDRIAL"/>
    <property type="match status" value="1"/>
</dbReference>
<proteinExistence type="inferred from homology"/>
<dbReference type="PANTHER" id="PTHR43822">
    <property type="entry name" value="HOMOACONITASE, MITOCHONDRIAL-RELATED"/>
    <property type="match status" value="1"/>
</dbReference>
<dbReference type="SUPFAM" id="SSF53732">
    <property type="entry name" value="Aconitase iron-sulfur domain"/>
    <property type="match status" value="1"/>
</dbReference>
<evidence type="ECO:0000256" key="2">
    <source>
        <dbReference type="ARBA" id="ARBA00022723"/>
    </source>
</evidence>
<dbReference type="GO" id="GO:0003861">
    <property type="term" value="F:3-isopropylmalate dehydratase activity"/>
    <property type="evidence" value="ECO:0007669"/>
    <property type="project" value="UniProtKB-UniRule"/>
</dbReference>
<dbReference type="InterPro" id="IPR015931">
    <property type="entry name" value="Acnase/IPM_dHydase_lsu_aba_1/3"/>
</dbReference>
<dbReference type="PROSITE" id="PS01244">
    <property type="entry name" value="ACONITASE_2"/>
    <property type="match status" value="1"/>
</dbReference>
<keyword evidence="5 6" id="KW-0456">Lyase</keyword>
<dbReference type="NCBIfam" id="TIGR02086">
    <property type="entry name" value="IPMI_arch"/>
    <property type="match status" value="1"/>
</dbReference>
<reference evidence="8 9" key="1">
    <citation type="submission" date="2020-10" db="EMBL/GenBank/DDBJ databases">
        <title>Ca. Dormibacterota MAGs.</title>
        <authorList>
            <person name="Montgomery K."/>
        </authorList>
    </citation>
    <scope>NUCLEOTIDE SEQUENCE [LARGE SCALE GENOMIC DNA]</scope>
    <source>
        <strain evidence="8">Mitchell_Peninsula_5</strain>
    </source>
</reference>
<dbReference type="HAMAP" id="MF_01027">
    <property type="entry name" value="LeuC_type2"/>
    <property type="match status" value="1"/>
</dbReference>
<dbReference type="InterPro" id="IPR018136">
    <property type="entry name" value="Aconitase_4Fe-4S_BS"/>
</dbReference>
<dbReference type="AlphaFoldDB" id="A0A934KEF0"/>
<feature type="binding site" evidence="6">
    <location>
        <position position="291"/>
    </location>
    <ligand>
        <name>[4Fe-4S] cluster</name>
        <dbReference type="ChEBI" id="CHEBI:49883"/>
    </ligand>
</feature>
<feature type="domain" description="Aconitase/3-isopropylmalate dehydratase large subunit alpha/beta/alpha" evidence="7">
    <location>
        <begin position="278"/>
        <end position="402"/>
    </location>
</feature>
<evidence type="ECO:0000313" key="8">
    <source>
        <dbReference type="EMBL" id="MBJ7608006.1"/>
    </source>
</evidence>
<dbReference type="InterPro" id="IPR001030">
    <property type="entry name" value="Acoase/IPM_deHydtase_lsu_aba"/>
</dbReference>
<keyword evidence="2 6" id="KW-0479">Metal-binding</keyword>
<evidence type="ECO:0000256" key="4">
    <source>
        <dbReference type="ARBA" id="ARBA00023014"/>
    </source>
</evidence>
<comment type="caution">
    <text evidence="8">The sequence shown here is derived from an EMBL/GenBank/DDBJ whole genome shotgun (WGS) entry which is preliminary data.</text>
</comment>
<evidence type="ECO:0000256" key="6">
    <source>
        <dbReference type="HAMAP-Rule" id="MF_01027"/>
    </source>
</evidence>
<evidence type="ECO:0000313" key="9">
    <source>
        <dbReference type="Proteomes" id="UP000614410"/>
    </source>
</evidence>
<dbReference type="Proteomes" id="UP000614410">
    <property type="component" value="Unassembled WGS sequence"/>
</dbReference>
<gene>
    <name evidence="6" type="primary">leuC</name>
    <name evidence="8" type="ORF">JF887_01045</name>
</gene>
<dbReference type="NCBIfam" id="TIGR01343">
    <property type="entry name" value="hacA_fam"/>
    <property type="match status" value="1"/>
</dbReference>
<keyword evidence="1 6" id="KW-0004">4Fe-4S</keyword>
<dbReference type="EMBL" id="JAEKNN010000005">
    <property type="protein sequence ID" value="MBJ7608006.1"/>
    <property type="molecule type" value="Genomic_DNA"/>
</dbReference>
<dbReference type="NCBIfam" id="NF001614">
    <property type="entry name" value="PRK00402.1"/>
    <property type="match status" value="1"/>
</dbReference>
<dbReference type="InterPro" id="IPR036008">
    <property type="entry name" value="Aconitase_4Fe-4S_dom"/>
</dbReference>
<keyword evidence="4 6" id="KW-0411">Iron-sulfur</keyword>
<feature type="binding site" evidence="6">
    <location>
        <position position="351"/>
    </location>
    <ligand>
        <name>[4Fe-4S] cluster</name>
        <dbReference type="ChEBI" id="CHEBI:49883"/>
    </ligand>
</feature>
<dbReference type="Pfam" id="PF00330">
    <property type="entry name" value="Aconitase"/>
    <property type="match status" value="2"/>
</dbReference>
<feature type="binding site" evidence="6">
    <location>
        <position position="354"/>
    </location>
    <ligand>
        <name>[4Fe-4S] cluster</name>
        <dbReference type="ChEBI" id="CHEBI:49883"/>
    </ligand>
</feature>
<evidence type="ECO:0000256" key="5">
    <source>
        <dbReference type="ARBA" id="ARBA00023239"/>
    </source>
</evidence>
<comment type="similarity">
    <text evidence="6">Belongs to the aconitase/IPM isomerase family. LeuC type 2 subfamily.</text>
</comment>
<protein>
    <recommendedName>
        <fullName evidence="6">3-isopropylmalate dehydratase large subunit</fullName>
        <ecNumber evidence="6">4.2.1.33</ecNumber>
    </recommendedName>
    <alternativeName>
        <fullName evidence="6">Alpha-IPM isomerase</fullName>
        <shortName evidence="6">IPMI</shortName>
    </alternativeName>
    <alternativeName>
        <fullName evidence="6">Isopropylmalate isomerase</fullName>
    </alternativeName>
</protein>
<evidence type="ECO:0000256" key="1">
    <source>
        <dbReference type="ARBA" id="ARBA00022485"/>
    </source>
</evidence>
<comment type="pathway">
    <text evidence="6">Amino-acid biosynthesis; L-leucine biosynthesis; L-leucine from 3-methyl-2-oxobutanoate: step 2/4.</text>
</comment>
<evidence type="ECO:0000256" key="3">
    <source>
        <dbReference type="ARBA" id="ARBA00023004"/>
    </source>
</evidence>
<dbReference type="PROSITE" id="PS00450">
    <property type="entry name" value="ACONITASE_1"/>
    <property type="match status" value="1"/>
</dbReference>
<dbReference type="InterPro" id="IPR050067">
    <property type="entry name" value="IPM_dehydratase_rel_enz"/>
</dbReference>
<comment type="function">
    <text evidence="6">Catalyzes the isomerization between 2-isopropylmalate and 3-isopropylmalate, via the formation of 2-isopropylmaleate.</text>
</comment>
<evidence type="ECO:0000259" key="7">
    <source>
        <dbReference type="Pfam" id="PF00330"/>
    </source>
</evidence>
<accession>A0A934KEF0</accession>
<dbReference type="GO" id="GO:0051539">
    <property type="term" value="F:4 iron, 4 sulfur cluster binding"/>
    <property type="evidence" value="ECO:0007669"/>
    <property type="project" value="UniProtKB-KW"/>
</dbReference>
<name>A0A934KEF0_9BACT</name>
<dbReference type="Gene3D" id="3.30.499.10">
    <property type="entry name" value="Aconitase, domain 3"/>
    <property type="match status" value="2"/>
</dbReference>
<sequence length="411" mass="43663">MGTLVEEIIGNRLGRSVSAGDTVVAPVDCAFAHDVTAPLAIEAFERMEMPLHDPQRVVLVFDHVMPAATVAAAELHQRIRRFAADHQVRNLFAEGICHIIMVERGYARPGGIVVGADSHSTTYGGLGCFSTGMGSTDVGVILATGRTWFRVPQTLRVEVTGELRAPLTAKDVALHVLGSIGGDGADYMAVEWGGETVARMTLDQRLTLANMAADMGGKTGLCEVDETTLEGTTPIDGVPIPQPRSPRYADTLHVDVTHLQPQIAMPPAADNVHDIADVAGTPIDEVYIGSCTNGRLEDMEVIARYLSGHTVHPNTRTVVVPASRRIYTEALRRGWIETIVEAGALVMNPGCGPCLGRQHGVVAAGERVVSTSNRNYPGRMGSPHAEIYLTSPAVAAATAVAGCITDPRSAR</sequence>
<keyword evidence="3 6" id="KW-0408">Iron</keyword>
<keyword evidence="6" id="KW-0100">Branched-chain amino acid biosynthesis</keyword>
<dbReference type="InterPro" id="IPR006251">
    <property type="entry name" value="Homoacnase/IPMdehydase_lsu"/>
</dbReference>
<dbReference type="GO" id="GO:0009098">
    <property type="term" value="P:L-leucine biosynthetic process"/>
    <property type="evidence" value="ECO:0007669"/>
    <property type="project" value="UniProtKB-UniRule"/>
</dbReference>
<comment type="subunit">
    <text evidence="6">Heterodimer of LeuC and LeuD.</text>
</comment>
<keyword evidence="6" id="KW-0028">Amino-acid biosynthesis</keyword>
<dbReference type="GO" id="GO:0046872">
    <property type="term" value="F:metal ion binding"/>
    <property type="evidence" value="ECO:0007669"/>
    <property type="project" value="UniProtKB-KW"/>
</dbReference>
<dbReference type="EC" id="4.2.1.33" evidence="6"/>
<comment type="catalytic activity">
    <reaction evidence="6">
        <text>(2R,3S)-3-isopropylmalate = (2S)-2-isopropylmalate</text>
        <dbReference type="Rhea" id="RHEA:32287"/>
        <dbReference type="ChEBI" id="CHEBI:1178"/>
        <dbReference type="ChEBI" id="CHEBI:35121"/>
        <dbReference type="EC" id="4.2.1.33"/>
    </reaction>
</comment>